<feature type="compositionally biased region" description="Low complexity" evidence="1">
    <location>
        <begin position="671"/>
        <end position="682"/>
    </location>
</feature>
<dbReference type="AlphaFoldDB" id="A0A6A4WIR0"/>
<organism evidence="2 3">
    <name type="scientific">Amphibalanus amphitrite</name>
    <name type="common">Striped barnacle</name>
    <name type="synonym">Balanus amphitrite</name>
    <dbReference type="NCBI Taxonomy" id="1232801"/>
    <lineage>
        <taxon>Eukaryota</taxon>
        <taxon>Metazoa</taxon>
        <taxon>Ecdysozoa</taxon>
        <taxon>Arthropoda</taxon>
        <taxon>Crustacea</taxon>
        <taxon>Multicrustacea</taxon>
        <taxon>Cirripedia</taxon>
        <taxon>Thoracica</taxon>
        <taxon>Thoracicalcarea</taxon>
        <taxon>Balanomorpha</taxon>
        <taxon>Balanoidea</taxon>
        <taxon>Balanidae</taxon>
        <taxon>Amphibalaninae</taxon>
        <taxon>Amphibalanus</taxon>
    </lineage>
</organism>
<dbReference type="PANTHER" id="PTHR41148">
    <property type="entry name" value="LP09875P"/>
    <property type="match status" value="1"/>
</dbReference>
<feature type="compositionally biased region" description="Polar residues" evidence="1">
    <location>
        <begin position="724"/>
        <end position="741"/>
    </location>
</feature>
<evidence type="ECO:0000256" key="1">
    <source>
        <dbReference type="SAM" id="MobiDB-lite"/>
    </source>
</evidence>
<dbReference type="InterPro" id="IPR011993">
    <property type="entry name" value="PH-like_dom_sf"/>
</dbReference>
<comment type="caution">
    <text evidence="2">The sequence shown here is derived from an EMBL/GenBank/DDBJ whole genome shotgun (WGS) entry which is preliminary data.</text>
</comment>
<feature type="compositionally biased region" description="Basic and acidic residues" evidence="1">
    <location>
        <begin position="507"/>
        <end position="521"/>
    </location>
</feature>
<feature type="compositionally biased region" description="Basic and acidic residues" evidence="1">
    <location>
        <begin position="475"/>
        <end position="498"/>
    </location>
</feature>
<proteinExistence type="predicted"/>
<dbReference type="PANTHER" id="PTHR41148:SF1">
    <property type="entry name" value="LP09875P"/>
    <property type="match status" value="1"/>
</dbReference>
<reference evidence="2 3" key="1">
    <citation type="submission" date="2019-07" db="EMBL/GenBank/DDBJ databases">
        <title>Draft genome assembly of a fouling barnacle, Amphibalanus amphitrite (Darwin, 1854): The first reference genome for Thecostraca.</title>
        <authorList>
            <person name="Kim W."/>
        </authorList>
    </citation>
    <scope>NUCLEOTIDE SEQUENCE [LARGE SCALE GENOMIC DNA]</scope>
    <source>
        <strain evidence="2">SNU_AA5</strain>
        <tissue evidence="2">Soma without cirri and trophi</tissue>
    </source>
</reference>
<feature type="compositionally biased region" description="Basic and acidic residues" evidence="1">
    <location>
        <begin position="260"/>
        <end position="278"/>
    </location>
</feature>
<name>A0A6A4WIR0_AMPAM</name>
<gene>
    <name evidence="2" type="ORF">FJT64_003010</name>
</gene>
<accession>A0A6A4WIR0</accession>
<dbReference type="Proteomes" id="UP000440578">
    <property type="component" value="Unassembled WGS sequence"/>
</dbReference>
<dbReference type="OrthoDB" id="9994380at2759"/>
<feature type="compositionally biased region" description="Basic and acidic residues" evidence="1">
    <location>
        <begin position="829"/>
        <end position="874"/>
    </location>
</feature>
<keyword evidence="3" id="KW-1185">Reference proteome</keyword>
<feature type="compositionally biased region" description="Basic and acidic residues" evidence="1">
    <location>
        <begin position="638"/>
        <end position="653"/>
    </location>
</feature>
<evidence type="ECO:0000313" key="3">
    <source>
        <dbReference type="Proteomes" id="UP000440578"/>
    </source>
</evidence>
<feature type="compositionally biased region" description="Low complexity" evidence="1">
    <location>
        <begin position="396"/>
        <end position="411"/>
    </location>
</feature>
<evidence type="ECO:0008006" key="4">
    <source>
        <dbReference type="Google" id="ProtNLM"/>
    </source>
</evidence>
<feature type="compositionally biased region" description="Low complexity" evidence="1">
    <location>
        <begin position="185"/>
        <end position="200"/>
    </location>
</feature>
<feature type="region of interest" description="Disordered" evidence="1">
    <location>
        <begin position="218"/>
        <end position="904"/>
    </location>
</feature>
<dbReference type="EMBL" id="VIIS01001102">
    <property type="protein sequence ID" value="KAF0302028.1"/>
    <property type="molecule type" value="Genomic_DNA"/>
</dbReference>
<feature type="compositionally biased region" description="Basic and acidic residues" evidence="1">
    <location>
        <begin position="551"/>
        <end position="613"/>
    </location>
</feature>
<dbReference type="Gene3D" id="2.30.29.30">
    <property type="entry name" value="Pleckstrin-homology domain (PH domain)/Phosphotyrosine-binding domain (PTB)"/>
    <property type="match status" value="1"/>
</dbReference>
<feature type="compositionally biased region" description="Basic and acidic residues" evidence="1">
    <location>
        <begin position="882"/>
        <end position="897"/>
    </location>
</feature>
<protein>
    <recommendedName>
        <fullName evidence="4">PID domain-containing protein</fullName>
    </recommendedName>
</protein>
<dbReference type="SUPFAM" id="SSF50729">
    <property type="entry name" value="PH domain-like"/>
    <property type="match status" value="1"/>
</dbReference>
<evidence type="ECO:0000313" key="2">
    <source>
        <dbReference type="EMBL" id="KAF0302028.1"/>
    </source>
</evidence>
<feature type="region of interest" description="Disordered" evidence="1">
    <location>
        <begin position="165"/>
        <end position="200"/>
    </location>
</feature>
<feature type="compositionally biased region" description="Pro residues" evidence="1">
    <location>
        <begin position="168"/>
        <end position="178"/>
    </location>
</feature>
<feature type="compositionally biased region" description="Pro residues" evidence="1">
    <location>
        <begin position="534"/>
        <end position="545"/>
    </location>
</feature>
<sequence length="923" mass="102224">MALRLNKPRDVEKASYYVWFLGALDSRGLRGREFIAPVVDELLRKEQHVEPTKVTLQVSDKGLKIVQHVPKKGGKGRTEPVKHFIPDHAITCALQEPAPDQDIVSCILLIFNPVTKCPVHVHTYRCDSPETAALLASQLQTLAGRPDNRAHIEQIEARLQERGLLAGPAPPEPPPPEPEVGRAESAPSSGGSGSASGAPPVATLFDSLAAELRTKIGSRDTGPLLLPPRDYDLDQTAGRTGHKHAVQEDSSGIGSDDAPSPDHRDRDRERTSSAEHFHCGVPRFCRGVGNAGRAGGTSDRATVEYGPTRQPHHSPTRSSTFSVDSRACAAELDQMRWDSSSEDDEWEAAAHSTDELLLDSSSHWRQGSGWRGGRRSAGGQSPDTDELLTSGHSSSRKPPSQRQRSPSTSPQDRFNNARLKFVQMEQKEVTPPPAVAPKKPTSPGIGVPEHSGGRLWRQNSVPDAGGRADPPPPSRDPRAEKGWRMPQPDRDEPRDPRNVRNNLNISRESRDGGLGEPEKGWRRPRASRADSAGPEPPAPLPPAPAADPTEEDLRRDARGRPHVADIFRRAAPDELDRPPRREPAGRPEPRPEYRPEVRADHRRHEERGEERVRGAVRTGRHVEPPPPAADSAPFPADSDPRPDEVRARVDRWVRSAAEATPFTRAMSFEDPAAAPVRVSRAPDWSEFEPDPVQEPPPRRQPAVRRPSEASDAPRPGRLAKSRSSDTGLESEQAQWRRTSAQVAAELRQRGRAPAEQPSSPPPAGRHRSGGGQPAERRSRYQELQGASRLPGLDRDSARDPLLPPAEPAGRHRPTLEIDYRQNLPRRRDRSCDVRERRPAPAREQRRDESRPRGRYQDDPRLYRDDEPRHQRAEEAPPAAHGYGDRRGYPKPGFDVRGRVRHSMSDPHAMTQYDYRAGVVAHPY</sequence>